<protein>
    <submittedName>
        <fullName evidence="7">NfeD family protein</fullName>
    </submittedName>
</protein>
<dbReference type="AlphaFoldDB" id="A0A848QJX5"/>
<evidence type="ECO:0000313" key="8">
    <source>
        <dbReference type="Proteomes" id="UP000561181"/>
    </source>
</evidence>
<evidence type="ECO:0000256" key="4">
    <source>
        <dbReference type="ARBA" id="ARBA00023136"/>
    </source>
</evidence>
<feature type="domain" description="NfeD-like C-terminal" evidence="6">
    <location>
        <begin position="91"/>
        <end position="144"/>
    </location>
</feature>
<dbReference type="Gene3D" id="2.40.50.140">
    <property type="entry name" value="Nucleic acid-binding proteins"/>
    <property type="match status" value="1"/>
</dbReference>
<dbReference type="EMBL" id="JABCRE010000004">
    <property type="protein sequence ID" value="NMW32952.1"/>
    <property type="molecule type" value="Genomic_DNA"/>
</dbReference>
<dbReference type="Pfam" id="PF01957">
    <property type="entry name" value="NfeD"/>
    <property type="match status" value="1"/>
</dbReference>
<evidence type="ECO:0000256" key="2">
    <source>
        <dbReference type="ARBA" id="ARBA00022692"/>
    </source>
</evidence>
<sequence>MFEGLDAAWVWLAIGLALAALELVVPGVYLIWLAVAAIATGALTFVFDWGVPFQVVNFVSLALIAAYSAKRFLRDKPIVSDDPLLNNRGGRMIGESAVVTQAIDGGEGRVKVGDSEWIGRGPDSPVGTRMLITATKGPILTVEPIVVDVTPALGAEADGKTA</sequence>
<keyword evidence="8" id="KW-1185">Reference proteome</keyword>
<keyword evidence="2 5" id="KW-0812">Transmembrane</keyword>
<evidence type="ECO:0000256" key="1">
    <source>
        <dbReference type="ARBA" id="ARBA00004141"/>
    </source>
</evidence>
<proteinExistence type="predicted"/>
<dbReference type="InterPro" id="IPR052165">
    <property type="entry name" value="Membrane_assoc_protease"/>
</dbReference>
<gene>
    <name evidence="7" type="ORF">HKD42_12850</name>
</gene>
<comment type="subcellular location">
    <subcellularLocation>
        <location evidence="1">Membrane</location>
        <topology evidence="1">Multi-pass membrane protein</topology>
    </subcellularLocation>
</comment>
<dbReference type="PANTHER" id="PTHR33507:SF3">
    <property type="entry name" value="INNER MEMBRANE PROTEIN YBBJ"/>
    <property type="match status" value="1"/>
</dbReference>
<feature type="transmembrane region" description="Helical" evidence="5">
    <location>
        <begin position="6"/>
        <end position="24"/>
    </location>
</feature>
<keyword evidence="4 5" id="KW-0472">Membrane</keyword>
<evidence type="ECO:0000256" key="5">
    <source>
        <dbReference type="SAM" id="Phobius"/>
    </source>
</evidence>
<dbReference type="InterPro" id="IPR002810">
    <property type="entry name" value="NfeD-like_C"/>
</dbReference>
<dbReference type="PANTHER" id="PTHR33507">
    <property type="entry name" value="INNER MEMBRANE PROTEIN YBBJ"/>
    <property type="match status" value="1"/>
</dbReference>
<dbReference type="InterPro" id="IPR012340">
    <property type="entry name" value="NA-bd_OB-fold"/>
</dbReference>
<dbReference type="GO" id="GO:0005886">
    <property type="term" value="C:plasma membrane"/>
    <property type="evidence" value="ECO:0007669"/>
    <property type="project" value="TreeGrafter"/>
</dbReference>
<comment type="caution">
    <text evidence="7">The sequence shown here is derived from an EMBL/GenBank/DDBJ whole genome shotgun (WGS) entry which is preliminary data.</text>
</comment>
<evidence type="ECO:0000259" key="6">
    <source>
        <dbReference type="Pfam" id="PF01957"/>
    </source>
</evidence>
<keyword evidence="3 5" id="KW-1133">Transmembrane helix</keyword>
<reference evidence="7 8" key="1">
    <citation type="submission" date="2020-04" db="EMBL/GenBank/DDBJ databases">
        <authorList>
            <person name="Liu A."/>
        </authorList>
    </citation>
    <scope>NUCLEOTIDE SEQUENCE [LARGE SCALE GENOMIC DNA]</scope>
    <source>
        <strain evidence="7 8">RZ02</strain>
    </source>
</reference>
<evidence type="ECO:0000256" key="3">
    <source>
        <dbReference type="ARBA" id="ARBA00022989"/>
    </source>
</evidence>
<evidence type="ECO:0000313" key="7">
    <source>
        <dbReference type="EMBL" id="NMW32952.1"/>
    </source>
</evidence>
<feature type="transmembrane region" description="Helical" evidence="5">
    <location>
        <begin position="53"/>
        <end position="69"/>
    </location>
</feature>
<accession>A0A848QJX5</accession>
<dbReference type="Proteomes" id="UP000561181">
    <property type="component" value="Unassembled WGS sequence"/>
</dbReference>
<organism evidence="7 8">
    <name type="scientific">Pontixanthobacter rizhaonensis</name>
    <dbReference type="NCBI Taxonomy" id="2730337"/>
    <lineage>
        <taxon>Bacteria</taxon>
        <taxon>Pseudomonadati</taxon>
        <taxon>Pseudomonadota</taxon>
        <taxon>Alphaproteobacteria</taxon>
        <taxon>Sphingomonadales</taxon>
        <taxon>Erythrobacteraceae</taxon>
        <taxon>Pontixanthobacter</taxon>
    </lineage>
</organism>
<name>A0A848QJX5_9SPHN</name>